<dbReference type="EMBL" id="LR586016">
    <property type="protein sequence ID" value="VIP01235.1"/>
    <property type="molecule type" value="Genomic_DNA"/>
</dbReference>
<gene>
    <name evidence="1" type="ORF">GMBLW1_27250</name>
</gene>
<dbReference type="InterPro" id="IPR032675">
    <property type="entry name" value="LRR_dom_sf"/>
</dbReference>
<protein>
    <recommendedName>
        <fullName evidence="3">Repeat-companion domain protein</fullName>
    </recommendedName>
</protein>
<dbReference type="SUPFAM" id="SSF52047">
    <property type="entry name" value="RNI-like"/>
    <property type="match status" value="1"/>
</dbReference>
<dbReference type="Gene3D" id="3.80.10.10">
    <property type="entry name" value="Ribonuclease Inhibitor"/>
    <property type="match status" value="1"/>
</dbReference>
<accession>A0A6C2YJF0</accession>
<dbReference type="KEGG" id="tim:GMBLW1_27250"/>
<dbReference type="EMBL" id="LR593887">
    <property type="protein sequence ID" value="VTR97896.1"/>
    <property type="molecule type" value="Genomic_DNA"/>
</dbReference>
<dbReference type="AlphaFoldDB" id="A0A6C2YJF0"/>
<keyword evidence="2" id="KW-1185">Reference proteome</keyword>
<dbReference type="NCBIfam" id="TIGR02996">
    <property type="entry name" value="rpt_mate_G_obs"/>
    <property type="match status" value="1"/>
</dbReference>
<dbReference type="InParanoid" id="A0A6C2YJF0"/>
<dbReference type="InterPro" id="IPR014338">
    <property type="entry name" value="CHP02996_rpt-companion-dom"/>
</dbReference>
<evidence type="ECO:0000313" key="2">
    <source>
        <dbReference type="Proteomes" id="UP000464378"/>
    </source>
</evidence>
<evidence type="ECO:0008006" key="3">
    <source>
        <dbReference type="Google" id="ProtNLM"/>
    </source>
</evidence>
<organism evidence="1">
    <name type="scientific">Tuwongella immobilis</name>
    <dbReference type="NCBI Taxonomy" id="692036"/>
    <lineage>
        <taxon>Bacteria</taxon>
        <taxon>Pseudomonadati</taxon>
        <taxon>Planctomycetota</taxon>
        <taxon>Planctomycetia</taxon>
        <taxon>Gemmatales</taxon>
        <taxon>Gemmataceae</taxon>
        <taxon>Tuwongella</taxon>
    </lineage>
</organism>
<dbReference type="RefSeq" id="WP_162656461.1">
    <property type="nucleotide sequence ID" value="NZ_LR593887.1"/>
</dbReference>
<name>A0A6C2YJF0_9BACT</name>
<sequence>MQRLTQFARSDTEQALLRACLEQLESDDVTPFWAYADWLEEQGESLRAAVMRQMTTPEAAMLAPLKSLHRPVPQAQEAIQAWQQIAGVPNRRGLFLVRGLPVGWNDPRSHGPFDWADRLHAWPLLRYVQILNPTSRELADLAITLAGTQLHGLALRNRNPTTMHPTAMLRHAAWPNLRSLILEGAEVTEPSLRTLGEWRQLPSLQRLSLELRPEPRVSAVTLWQPLTQVAWRELEIAELLQHREDGEAMSRIQFPALESLTLRAHLPRIFPELRIHALWEQTPRLRELHLRFCGIDDEAITAIITPLRDRVERLSLDLNAISDAPGRIFRGWAGSPLRWLGFHAIEFGGRFWNSLIRSDLPAGVTLRVIQHRGTLAPQVRTRLEARFAAVHEASS</sequence>
<dbReference type="Proteomes" id="UP000464378">
    <property type="component" value="Chromosome"/>
</dbReference>
<reference evidence="1" key="1">
    <citation type="submission" date="2019-04" db="EMBL/GenBank/DDBJ databases">
        <authorList>
            <consortium name="Science for Life Laboratories"/>
        </authorList>
    </citation>
    <scope>NUCLEOTIDE SEQUENCE</scope>
    <source>
        <strain evidence="1">MBLW1</strain>
    </source>
</reference>
<evidence type="ECO:0000313" key="1">
    <source>
        <dbReference type="EMBL" id="VIP01235.1"/>
    </source>
</evidence>
<proteinExistence type="predicted"/>